<feature type="compositionally biased region" description="Pro residues" evidence="1">
    <location>
        <begin position="304"/>
        <end position="313"/>
    </location>
</feature>
<feature type="compositionally biased region" description="Basic and acidic residues" evidence="1">
    <location>
        <begin position="62"/>
        <end position="76"/>
    </location>
</feature>
<protein>
    <recommendedName>
        <fullName evidence="2">RAD51 interacting motif domain-containing protein</fullName>
    </recommendedName>
</protein>
<dbReference type="RefSeq" id="XP_010885409.2">
    <property type="nucleotide sequence ID" value="XM_010887107.5"/>
</dbReference>
<feature type="compositionally biased region" description="Basic and acidic residues" evidence="1">
    <location>
        <begin position="138"/>
        <end position="156"/>
    </location>
</feature>
<dbReference type="Ensembl" id="ENSELUT00000015446.3">
    <property type="protein sequence ID" value="ENSELUP00000002589.2"/>
    <property type="gene ID" value="ENSELUG00000003944.3"/>
</dbReference>
<feature type="compositionally biased region" description="Basic and acidic residues" evidence="1">
    <location>
        <begin position="207"/>
        <end position="220"/>
    </location>
</feature>
<feature type="compositionally biased region" description="Polar residues" evidence="1">
    <location>
        <begin position="80"/>
        <end position="90"/>
    </location>
</feature>
<name>A0A3P8XDA9_ESOLU</name>
<dbReference type="GO" id="GO:0036297">
    <property type="term" value="P:interstrand cross-link repair"/>
    <property type="evidence" value="ECO:0007669"/>
    <property type="project" value="TreeGrafter"/>
</dbReference>
<sequence length="374" mass="41088">MSTFMIRSVKHLSNNIILTIGKEKKTGMERPSRKTKLVNYSDFMDLDDDEDFASVKAPPNKKAKESVKAPTQEKNKKPSSKLSIQETVSEPTGCKDRMEVVSEARDKRKPLESKLYERDLEAALTLSLLQTAQINVEQRPKEPENDVKNQPQKDGEYLDSSIHLSNCSVDINLLGLDQITNDQGPPGPPSRQRKTASKMTKHPSSMLKDDSEDYHPKETSDSESDADFSDPDETDDEFTLKKPEKKNISKKRAEKEQPKAKPQAASEKERQPSKTEQHLTGNPTLNTPTLGRSPTAAKSGTVPKKPPATPPVSKPAVSGSPAGGRIPKWNPPGQVGRSPGSSPSTQVKSPGQGLRLGLSRMVRVKPLHPGLPIL</sequence>
<evidence type="ECO:0000313" key="3">
    <source>
        <dbReference type="Ensembl" id="ENSELUP00000002589.2"/>
    </source>
</evidence>
<reference evidence="3" key="4">
    <citation type="submission" date="2025-09" db="UniProtKB">
        <authorList>
            <consortium name="Ensembl"/>
        </authorList>
    </citation>
    <scope>IDENTIFICATION</scope>
</reference>
<dbReference type="GO" id="GO:0003690">
    <property type="term" value="F:double-stranded DNA binding"/>
    <property type="evidence" value="ECO:0007669"/>
    <property type="project" value="TreeGrafter"/>
</dbReference>
<proteinExistence type="predicted"/>
<dbReference type="GO" id="GO:0000724">
    <property type="term" value="P:double-strand break repair via homologous recombination"/>
    <property type="evidence" value="ECO:0007669"/>
    <property type="project" value="TreeGrafter"/>
</dbReference>
<reference evidence="3" key="3">
    <citation type="submission" date="2025-08" db="UniProtKB">
        <authorList>
            <consortium name="Ensembl"/>
        </authorList>
    </citation>
    <scope>IDENTIFICATION</scope>
</reference>
<feature type="compositionally biased region" description="Low complexity" evidence="1">
    <location>
        <begin position="279"/>
        <end position="291"/>
    </location>
</feature>
<feature type="compositionally biased region" description="Basic residues" evidence="1">
    <location>
        <begin position="191"/>
        <end position="201"/>
    </location>
</feature>
<feature type="compositionally biased region" description="Acidic residues" evidence="1">
    <location>
        <begin position="221"/>
        <end position="237"/>
    </location>
</feature>
<keyword evidence="4" id="KW-1185">Reference proteome</keyword>
<evidence type="ECO:0000259" key="2">
    <source>
        <dbReference type="Pfam" id="PF15696"/>
    </source>
</evidence>
<reference evidence="3" key="2">
    <citation type="submission" date="2020-02" db="EMBL/GenBank/DDBJ databases">
        <title>Esox lucius (northern pike) genome, fEsoLuc1, primary haplotype.</title>
        <authorList>
            <person name="Myers G."/>
            <person name="Karagic N."/>
            <person name="Meyer A."/>
            <person name="Pippel M."/>
            <person name="Reichard M."/>
            <person name="Winkler S."/>
            <person name="Tracey A."/>
            <person name="Sims Y."/>
            <person name="Howe K."/>
            <person name="Rhie A."/>
            <person name="Formenti G."/>
            <person name="Durbin R."/>
            <person name="Fedrigo O."/>
            <person name="Jarvis E.D."/>
        </authorList>
    </citation>
    <scope>NUCLEOTIDE SEQUENCE [LARGE SCALE GENOMIC DNA]</scope>
</reference>
<dbReference type="AlphaFoldDB" id="A0A3P8XDA9"/>
<dbReference type="GeneTree" id="ENSGT00940000153414"/>
<dbReference type="PANTHER" id="PTHR15361">
    <property type="entry name" value="RAD51/NUKS-INTERACTING PROTEIN"/>
    <property type="match status" value="1"/>
</dbReference>
<gene>
    <name evidence="3" type="primary">RAD51AP1</name>
</gene>
<dbReference type="OMA" id="WNPPAQV"/>
<evidence type="ECO:0000313" key="4">
    <source>
        <dbReference type="Proteomes" id="UP000265140"/>
    </source>
</evidence>
<dbReference type="STRING" id="8010.ENSELUP00000002589"/>
<feature type="compositionally biased region" description="Basic and acidic residues" evidence="1">
    <location>
        <begin position="266"/>
        <end position="277"/>
    </location>
</feature>
<dbReference type="Proteomes" id="UP000265140">
    <property type="component" value="Chromosome 23"/>
</dbReference>
<dbReference type="PANTHER" id="PTHR15361:SF4">
    <property type="entry name" value="RAD51-ASSOCIATED PROTEIN 1"/>
    <property type="match status" value="1"/>
</dbReference>
<dbReference type="InterPro" id="IPR052003">
    <property type="entry name" value="HR_DNA-Binding_Protein"/>
</dbReference>
<organism evidence="3 4">
    <name type="scientific">Esox lucius</name>
    <name type="common">Northern pike</name>
    <dbReference type="NCBI Taxonomy" id="8010"/>
    <lineage>
        <taxon>Eukaryota</taxon>
        <taxon>Metazoa</taxon>
        <taxon>Chordata</taxon>
        <taxon>Craniata</taxon>
        <taxon>Vertebrata</taxon>
        <taxon>Euteleostomi</taxon>
        <taxon>Actinopterygii</taxon>
        <taxon>Neopterygii</taxon>
        <taxon>Teleostei</taxon>
        <taxon>Protacanthopterygii</taxon>
        <taxon>Esociformes</taxon>
        <taxon>Esocidae</taxon>
        <taxon>Esox</taxon>
    </lineage>
</organism>
<feature type="region of interest" description="Disordered" evidence="1">
    <location>
        <begin position="177"/>
        <end position="374"/>
    </location>
</feature>
<dbReference type="Bgee" id="ENSELUG00000003944">
    <property type="expression patterns" value="Expressed in ovary and 10 other cell types or tissues"/>
</dbReference>
<dbReference type="OrthoDB" id="6162659at2759"/>
<feature type="domain" description="RAD51 interacting motif" evidence="2">
    <location>
        <begin position="333"/>
        <end position="369"/>
    </location>
</feature>
<dbReference type="Pfam" id="PF15696">
    <property type="entry name" value="RAD51_interact"/>
    <property type="match status" value="1"/>
</dbReference>
<reference evidence="4" key="1">
    <citation type="journal article" date="2014" name="PLoS ONE">
        <title>The genome and linkage map of the northern pike (Esox lucius): conserved synteny revealed between the salmonid sister group and the Neoteleostei.</title>
        <authorList>
            <person name="Rondeau E.B."/>
            <person name="Minkley D.R."/>
            <person name="Leong J.S."/>
            <person name="Messmer A.M."/>
            <person name="Jantzen J.R."/>
            <person name="von Schalburg K.R."/>
            <person name="Lemon C."/>
            <person name="Bird N.H."/>
            <person name="Koop B.F."/>
        </authorList>
    </citation>
    <scope>NUCLEOTIDE SEQUENCE</scope>
</reference>
<dbReference type="GO" id="GO:0003697">
    <property type="term" value="F:single-stranded DNA binding"/>
    <property type="evidence" value="ECO:0007669"/>
    <property type="project" value="TreeGrafter"/>
</dbReference>
<feature type="compositionally biased region" description="Polar residues" evidence="1">
    <location>
        <begin position="339"/>
        <end position="349"/>
    </location>
</feature>
<feature type="region of interest" description="Disordered" evidence="1">
    <location>
        <begin position="135"/>
        <end position="161"/>
    </location>
</feature>
<dbReference type="InParanoid" id="A0A3P8XDA9"/>
<dbReference type="InterPro" id="IPR031419">
    <property type="entry name" value="RAD51_interact"/>
</dbReference>
<dbReference type="GeneID" id="105020245"/>
<evidence type="ECO:0000256" key="1">
    <source>
        <dbReference type="SAM" id="MobiDB-lite"/>
    </source>
</evidence>
<feature type="compositionally biased region" description="Basic and acidic residues" evidence="1">
    <location>
        <begin position="238"/>
        <end position="259"/>
    </location>
</feature>
<accession>A0A3P8XDA9</accession>
<feature type="region of interest" description="Disordered" evidence="1">
    <location>
        <begin position="50"/>
        <end position="93"/>
    </location>
</feature>